<dbReference type="RefSeq" id="WP_002599290.1">
    <property type="nucleotide sequence ID" value="NZ_LTAY01000082.1"/>
</dbReference>
<comment type="caution">
    <text evidence="1">The sequence shown here is derived from an EMBL/GenBank/DDBJ whole genome shotgun (WGS) entry which is preliminary data.</text>
</comment>
<evidence type="ECO:0000313" key="1">
    <source>
        <dbReference type="EMBL" id="OPX46493.1"/>
    </source>
</evidence>
<protein>
    <recommendedName>
        <fullName evidence="3">TRASH domain-containing protein</fullName>
    </recommendedName>
</protein>
<evidence type="ECO:0000313" key="2">
    <source>
        <dbReference type="Proteomes" id="UP000191448"/>
    </source>
</evidence>
<dbReference type="Proteomes" id="UP000191448">
    <property type="component" value="Unassembled WGS sequence"/>
</dbReference>
<reference evidence="1 2" key="1">
    <citation type="submission" date="2016-02" db="EMBL/GenBank/DDBJ databases">
        <title>Genome sequence of Clostridium thermobutyricum DSM 4928.</title>
        <authorList>
            <person name="Poehlein A."/>
            <person name="Daniel R."/>
        </authorList>
    </citation>
    <scope>NUCLEOTIDE SEQUENCE [LARGE SCALE GENOMIC DNA]</scope>
    <source>
        <strain evidence="1 2">DSM 4928</strain>
    </source>
</reference>
<gene>
    <name evidence="1" type="ORF">CLTHE_28450</name>
</gene>
<organism evidence="1 2">
    <name type="scientific">Clostridium thermobutyricum DSM 4928</name>
    <dbReference type="NCBI Taxonomy" id="1121339"/>
    <lineage>
        <taxon>Bacteria</taxon>
        <taxon>Bacillati</taxon>
        <taxon>Bacillota</taxon>
        <taxon>Clostridia</taxon>
        <taxon>Eubacteriales</taxon>
        <taxon>Clostridiaceae</taxon>
        <taxon>Clostridium</taxon>
    </lineage>
</organism>
<sequence length="54" mass="6663">MKKCMYCREELEKDYFENKVGYFCSEEHFYKYLESLSKEEYIEVQNSFCTCSDD</sequence>
<dbReference type="AlphaFoldDB" id="A0A1V4SRT2"/>
<name>A0A1V4SRT2_9CLOT</name>
<proteinExistence type="predicted"/>
<evidence type="ECO:0008006" key="3">
    <source>
        <dbReference type="Google" id="ProtNLM"/>
    </source>
</evidence>
<accession>A0A1V4SRT2</accession>
<dbReference type="EMBL" id="LTAY01000082">
    <property type="protein sequence ID" value="OPX46493.1"/>
    <property type="molecule type" value="Genomic_DNA"/>
</dbReference>